<dbReference type="Ensembl" id="ENSLBET00000024826.1">
    <property type="protein sequence ID" value="ENSLBEP00000023591.1"/>
    <property type="gene ID" value="ENSLBEG00000018102.1"/>
</dbReference>
<sequence>WYNSPNSSKTTAAPGDPSTAPKVTTAAPGDPSTAPKVTTAAPGDPSTAPKVTTAAPGDPSTAPKVTTAAPGDPSTAPKVTTAAPGDPSTAPKVTTAAPGDPSTAPKVTTAAPGDPSTAPKETTAAPGGPSTAPKVTTAAPGGPSTAPQKTTAGPGGPSATPQVTPDGPATKPPSTPAPTKPVPVLAKVFPGQLTLAKEYNPNLADPTSEDFLSVSKDVVTELDNVFKSTPGYSKSIVLKLKPAISVRVWFRATPGILAEVENIFEPTATIEAKTITETLKKAITESTEGSLLNGADFKEADLCTSKPCDVKTTDCTPKNGSFGCSCKDGYIKTSYSDRVCIACPSGQQAGTSGCVDCTFGYSGLNCNESWQLALVVVSVVVGGLLLISGIVMGVLACRPAKKSSKKMKDAGTAKHNVSNFSAKAPLVNSTANSRAPLVNGSANAYASAGVPRIPRAMTTSSLDHRTNLEMTPSSSRQNLVPNGRNARLYDDPDDMKPYTQARPQNNPYAQARPQNNPYAQNRLQNNPYSAKEGYTNPYVTNDNGRRLY</sequence>
<feature type="compositionally biased region" description="Polar residues" evidence="9">
    <location>
        <begin position="1"/>
        <end position="11"/>
    </location>
</feature>
<feature type="compositionally biased region" description="Polar residues" evidence="9">
    <location>
        <begin position="501"/>
        <end position="528"/>
    </location>
</feature>
<dbReference type="SUPFAM" id="SSF82671">
    <property type="entry name" value="SEA domain"/>
    <property type="match status" value="1"/>
</dbReference>
<dbReference type="InterPro" id="IPR036364">
    <property type="entry name" value="SEA_dom_sf"/>
</dbReference>
<protein>
    <submittedName>
        <fullName evidence="12">Mucin-13-like</fullName>
    </submittedName>
</protein>
<keyword evidence="8" id="KW-0325">Glycoprotein</keyword>
<keyword evidence="2" id="KW-1003">Cell membrane</keyword>
<name>A0A3Q3FSR6_9LABR</name>
<feature type="compositionally biased region" description="Pro residues" evidence="9">
    <location>
        <begin position="170"/>
        <end position="181"/>
    </location>
</feature>
<dbReference type="InterPro" id="IPR011049">
    <property type="entry name" value="Serralysin-like_metalloprot_C"/>
</dbReference>
<evidence type="ECO:0000256" key="4">
    <source>
        <dbReference type="ARBA" id="ARBA00022729"/>
    </source>
</evidence>
<comment type="subcellular location">
    <subcellularLocation>
        <location evidence="1">Cell membrane</location>
    </subcellularLocation>
</comment>
<evidence type="ECO:0000256" key="2">
    <source>
        <dbReference type="ARBA" id="ARBA00022475"/>
    </source>
</evidence>
<dbReference type="Proteomes" id="UP000261660">
    <property type="component" value="Unplaced"/>
</dbReference>
<evidence type="ECO:0000256" key="1">
    <source>
        <dbReference type="ARBA" id="ARBA00004236"/>
    </source>
</evidence>
<keyword evidence="5" id="KW-0677">Repeat</keyword>
<keyword evidence="13" id="KW-1185">Reference proteome</keyword>
<reference evidence="12" key="2">
    <citation type="submission" date="2025-09" db="UniProtKB">
        <authorList>
            <consortium name="Ensembl"/>
        </authorList>
    </citation>
    <scope>IDENTIFICATION</scope>
</reference>
<dbReference type="PROSITE" id="PS50024">
    <property type="entry name" value="SEA"/>
    <property type="match status" value="1"/>
</dbReference>
<keyword evidence="10" id="KW-1133">Transmembrane helix</keyword>
<dbReference type="SUPFAM" id="SSF101967">
    <property type="entry name" value="Adhesin YadA, collagen-binding domain"/>
    <property type="match status" value="1"/>
</dbReference>
<keyword evidence="6 10" id="KW-0472">Membrane</keyword>
<dbReference type="Gene3D" id="3.30.70.960">
    <property type="entry name" value="SEA domain"/>
    <property type="match status" value="1"/>
</dbReference>
<feature type="compositionally biased region" description="Polar residues" evidence="9">
    <location>
        <begin position="468"/>
        <end position="480"/>
    </location>
</feature>
<organism evidence="12 13">
    <name type="scientific">Labrus bergylta</name>
    <name type="common">ballan wrasse</name>
    <dbReference type="NCBI Taxonomy" id="56723"/>
    <lineage>
        <taxon>Eukaryota</taxon>
        <taxon>Metazoa</taxon>
        <taxon>Chordata</taxon>
        <taxon>Craniata</taxon>
        <taxon>Vertebrata</taxon>
        <taxon>Euteleostomi</taxon>
        <taxon>Actinopterygii</taxon>
        <taxon>Neopterygii</taxon>
        <taxon>Teleostei</taxon>
        <taxon>Neoteleostei</taxon>
        <taxon>Acanthomorphata</taxon>
        <taxon>Eupercaria</taxon>
        <taxon>Labriformes</taxon>
        <taxon>Labridae</taxon>
        <taxon>Labrus</taxon>
    </lineage>
</organism>
<dbReference type="GeneTree" id="ENSGT00710000106813"/>
<accession>A0A3Q3FSR6</accession>
<dbReference type="STRING" id="56723.ENSLBEP00000023591"/>
<feature type="domain" description="SEA" evidence="11">
    <location>
        <begin position="185"/>
        <end position="304"/>
    </location>
</feature>
<feature type="region of interest" description="Disordered" evidence="9">
    <location>
        <begin position="1"/>
        <end position="183"/>
    </location>
</feature>
<dbReference type="PANTHER" id="PTHR24037">
    <property type="entry name" value="HEART DEVELOPMENT PROTEIN WITH EGF-LIKE DOMAINS 1"/>
    <property type="match status" value="1"/>
</dbReference>
<dbReference type="InParanoid" id="A0A3Q3FSR6"/>
<evidence type="ECO:0000313" key="12">
    <source>
        <dbReference type="Ensembl" id="ENSLBEP00000023591.1"/>
    </source>
</evidence>
<evidence type="ECO:0000256" key="9">
    <source>
        <dbReference type="SAM" id="MobiDB-lite"/>
    </source>
</evidence>
<evidence type="ECO:0000256" key="7">
    <source>
        <dbReference type="ARBA" id="ARBA00023157"/>
    </source>
</evidence>
<keyword evidence="10" id="KW-0812">Transmembrane</keyword>
<dbReference type="InterPro" id="IPR000082">
    <property type="entry name" value="SEA_dom"/>
</dbReference>
<feature type="transmembrane region" description="Helical" evidence="10">
    <location>
        <begin position="372"/>
        <end position="397"/>
    </location>
</feature>
<keyword evidence="3" id="KW-0245">EGF-like domain</keyword>
<proteinExistence type="predicted"/>
<evidence type="ECO:0000259" key="11">
    <source>
        <dbReference type="PROSITE" id="PS50024"/>
    </source>
</evidence>
<reference evidence="12" key="1">
    <citation type="submission" date="2025-08" db="UniProtKB">
        <authorList>
            <consortium name="Ensembl"/>
        </authorList>
    </citation>
    <scope>IDENTIFICATION</scope>
</reference>
<dbReference type="Pfam" id="PF01390">
    <property type="entry name" value="SEA"/>
    <property type="match status" value="1"/>
</dbReference>
<keyword evidence="7" id="KW-1015">Disulfide bond</keyword>
<feature type="region of interest" description="Disordered" evidence="9">
    <location>
        <begin position="459"/>
        <end position="548"/>
    </location>
</feature>
<feature type="compositionally biased region" description="Basic and acidic residues" evidence="9">
    <location>
        <begin position="487"/>
        <end position="496"/>
    </location>
</feature>
<keyword evidence="4" id="KW-0732">Signal</keyword>
<evidence type="ECO:0000256" key="8">
    <source>
        <dbReference type="ARBA" id="ARBA00023180"/>
    </source>
</evidence>
<evidence type="ECO:0000256" key="3">
    <source>
        <dbReference type="ARBA" id="ARBA00022536"/>
    </source>
</evidence>
<evidence type="ECO:0000313" key="13">
    <source>
        <dbReference type="Proteomes" id="UP000261660"/>
    </source>
</evidence>
<dbReference type="AlphaFoldDB" id="A0A3Q3FSR6"/>
<evidence type="ECO:0000256" key="6">
    <source>
        <dbReference type="ARBA" id="ARBA00023136"/>
    </source>
</evidence>
<dbReference type="GO" id="GO:0005886">
    <property type="term" value="C:plasma membrane"/>
    <property type="evidence" value="ECO:0007669"/>
    <property type="project" value="UniProtKB-SubCell"/>
</dbReference>
<dbReference type="PANTHER" id="PTHR24037:SF11">
    <property type="entry name" value="MUCIN-2-LIKE"/>
    <property type="match status" value="1"/>
</dbReference>
<evidence type="ECO:0000256" key="5">
    <source>
        <dbReference type="ARBA" id="ARBA00022737"/>
    </source>
</evidence>
<evidence type="ECO:0000256" key="10">
    <source>
        <dbReference type="SAM" id="Phobius"/>
    </source>
</evidence>